<evidence type="ECO:0008006" key="2">
    <source>
        <dbReference type="Google" id="ProtNLM"/>
    </source>
</evidence>
<reference evidence="1" key="1">
    <citation type="journal article" date="2015" name="Nature">
        <title>Complex archaea that bridge the gap between prokaryotes and eukaryotes.</title>
        <authorList>
            <person name="Spang A."/>
            <person name="Saw J.H."/>
            <person name="Jorgensen S.L."/>
            <person name="Zaremba-Niedzwiedzka K."/>
            <person name="Martijn J."/>
            <person name="Lind A.E."/>
            <person name="van Eijk R."/>
            <person name="Schleper C."/>
            <person name="Guy L."/>
            <person name="Ettema T.J."/>
        </authorList>
    </citation>
    <scope>NUCLEOTIDE SEQUENCE</scope>
</reference>
<dbReference type="EMBL" id="LAZR01008887">
    <property type="protein sequence ID" value="KKM75972.1"/>
    <property type="molecule type" value="Genomic_DNA"/>
</dbReference>
<comment type="caution">
    <text evidence="1">The sequence shown here is derived from an EMBL/GenBank/DDBJ whole genome shotgun (WGS) entry which is preliminary data.</text>
</comment>
<gene>
    <name evidence="1" type="ORF">LCGC14_1384890</name>
</gene>
<proteinExistence type="predicted"/>
<organism evidence="1">
    <name type="scientific">marine sediment metagenome</name>
    <dbReference type="NCBI Taxonomy" id="412755"/>
    <lineage>
        <taxon>unclassified sequences</taxon>
        <taxon>metagenomes</taxon>
        <taxon>ecological metagenomes</taxon>
    </lineage>
</organism>
<dbReference type="AlphaFoldDB" id="A0A0F9N370"/>
<accession>A0A0F9N370</accession>
<sequence>MSEIILKKKCEMCGNTVKRYKWKNERPYKFLFINIAQNPSTHYFCSKTCKSRWIFEPKRRL</sequence>
<evidence type="ECO:0000313" key="1">
    <source>
        <dbReference type="EMBL" id="KKM75972.1"/>
    </source>
</evidence>
<protein>
    <recommendedName>
        <fullName evidence="2">MYM-type domain-containing protein</fullName>
    </recommendedName>
</protein>
<name>A0A0F9N370_9ZZZZ</name>